<dbReference type="GO" id="GO:0000159">
    <property type="term" value="C:protein phosphatase type 2A complex"/>
    <property type="evidence" value="ECO:0007669"/>
    <property type="project" value="TreeGrafter"/>
</dbReference>
<dbReference type="VEuPathDB" id="AmoebaDB:EHI8A_046680"/>
<dbReference type="InterPro" id="IPR000357">
    <property type="entry name" value="HEAT"/>
</dbReference>
<proteinExistence type="inferred from homology"/>
<dbReference type="PROSITE" id="PS50077">
    <property type="entry name" value="HEAT_REPEAT"/>
    <property type="match status" value="3"/>
</dbReference>
<dbReference type="InterPro" id="IPR054573">
    <property type="entry name" value="PP2A/SF3B1-like_HEAT"/>
</dbReference>
<comment type="similarity">
    <text evidence="2">Belongs to the phosphatase 2A regulatory subunit A family.</text>
</comment>
<keyword evidence="1" id="KW-0677">Repeat</keyword>
<feature type="repeat" description="HEAT" evidence="3">
    <location>
        <begin position="479"/>
        <end position="517"/>
    </location>
</feature>
<dbReference type="Proteomes" id="UP000078387">
    <property type="component" value="Unassembled WGS sequence"/>
</dbReference>
<evidence type="ECO:0000256" key="3">
    <source>
        <dbReference type="PROSITE-ProRule" id="PRU00103"/>
    </source>
</evidence>
<accession>A0A5K1UJQ0</accession>
<name>A0A5K1UJQ0_ENTHI</name>
<dbReference type="VEuPathDB" id="AmoebaDB:KM1_035940"/>
<dbReference type="SUPFAM" id="SSF48371">
    <property type="entry name" value="ARM repeat"/>
    <property type="match status" value="1"/>
</dbReference>
<organism evidence="5 6">
    <name type="scientific">Entamoeba histolytica</name>
    <dbReference type="NCBI Taxonomy" id="5759"/>
    <lineage>
        <taxon>Eukaryota</taxon>
        <taxon>Amoebozoa</taxon>
        <taxon>Evosea</taxon>
        <taxon>Archamoebae</taxon>
        <taxon>Mastigamoebida</taxon>
        <taxon>Entamoebidae</taxon>
        <taxon>Entamoeba</taxon>
    </lineage>
</organism>
<dbReference type="Pfam" id="PF02985">
    <property type="entry name" value="HEAT"/>
    <property type="match status" value="1"/>
</dbReference>
<feature type="domain" description="Phosphatase PP2A regulatory subunit A/Splicing factor 3B subunit 1-like HEAT repeat" evidence="4">
    <location>
        <begin position="242"/>
        <end position="317"/>
    </location>
</feature>
<dbReference type="VEuPathDB" id="AmoebaDB:EHI5A_048380"/>
<dbReference type="InterPro" id="IPR021133">
    <property type="entry name" value="HEAT_type_2"/>
</dbReference>
<dbReference type="InterPro" id="IPR011989">
    <property type="entry name" value="ARM-like"/>
</dbReference>
<dbReference type="PANTHER" id="PTHR10648">
    <property type="entry name" value="SERINE/THREONINE-PROTEIN PHOSPHATASE PP2A 65 KDA REGULATORY SUBUNIT"/>
    <property type="match status" value="1"/>
</dbReference>
<comment type="caution">
    <text evidence="5">The sequence shown here is derived from an EMBL/GenBank/DDBJ whole genome shotgun (WGS) entry which is preliminary data.</text>
</comment>
<dbReference type="OMA" id="NTLCMTW"/>
<evidence type="ECO:0000313" key="6">
    <source>
        <dbReference type="Proteomes" id="UP000078387"/>
    </source>
</evidence>
<dbReference type="PANTHER" id="PTHR10648:SF4">
    <property type="entry name" value="PROTEIN PHOSPHATASE 2 (FORMERLY 2A), REGULATORY SUBUNIT A, BETA ISOFORM-RELATED"/>
    <property type="match status" value="1"/>
</dbReference>
<dbReference type="Gene3D" id="1.25.10.10">
    <property type="entry name" value="Leucine-rich Repeat Variant"/>
    <property type="match status" value="1"/>
</dbReference>
<dbReference type="GO" id="GO:0005829">
    <property type="term" value="C:cytosol"/>
    <property type="evidence" value="ECO:0007669"/>
    <property type="project" value="TreeGrafter"/>
</dbReference>
<dbReference type="VEuPathDB" id="AmoebaDB:EHI7A_025800"/>
<protein>
    <submittedName>
        <fullName evidence="5">Heat repeat domain containing protein</fullName>
    </submittedName>
</protein>
<dbReference type="VEuPathDB" id="AmoebaDB:EHI_124870"/>
<evidence type="ECO:0000256" key="1">
    <source>
        <dbReference type="ARBA" id="ARBA00022737"/>
    </source>
</evidence>
<dbReference type="GO" id="GO:0019888">
    <property type="term" value="F:protein phosphatase regulator activity"/>
    <property type="evidence" value="ECO:0007669"/>
    <property type="project" value="TreeGrafter"/>
</dbReference>
<evidence type="ECO:0000259" key="4">
    <source>
        <dbReference type="Pfam" id="PF22646"/>
    </source>
</evidence>
<feature type="repeat" description="HEAT" evidence="3">
    <location>
        <begin position="286"/>
        <end position="324"/>
    </location>
</feature>
<gene>
    <name evidence="5" type="ORF">CL6EHI_124870</name>
</gene>
<evidence type="ECO:0000256" key="2">
    <source>
        <dbReference type="ARBA" id="ARBA00038332"/>
    </source>
</evidence>
<sequence length="549" mass="61967">MQDITLESFLDNLRSEDIEIRMETLTYLPILLPELEIQTVKEIIVNLVHSLFEEEELDLFATDQLPLFTQILGKEEIYNLYPLFDILLGAPEINIREKAMTCFAEIITIYPENDYLPYIKELCKVSIYGKISAAKLICLLPENDGVFTVIRELSQEAFPPIRKAVACGIEKVENMPSDIIDVLFKDPIDSVRIGFSKCLPYLCRKEEYINYFKELARDPCWHVRYVCAVNIGKCCDAIPGDVLTKDVQDITFDLLNDEDDHVRSMAASHIADITKKIPPETIISEILPLAEKLSVDPVIDVRSSLAASITQIAPQIGRANCQNYLFKIIETCLQDNSTEVQLKIITTLDYLNHVMVLSQLSQKVLATVMKLVNDSSWRCRLQTIELIPELIQQLTECQFELVRVSVSILTDKVYAIRVKAIENIKKLIASCGIDWVKSRILPSVISLASSGLYHHRIICMNCITQIIPSLSAETITTIIIPIVLKLLTDKVPNVRFNAIKTFIVILPLVSGNIIQTRIKPALLATKNDKDADVLGELTKAIESVNQFLC</sequence>
<dbReference type="EMBL" id="BDEQ01000001">
    <property type="protein sequence ID" value="GAT98207.1"/>
    <property type="molecule type" value="Genomic_DNA"/>
</dbReference>
<reference evidence="5 6" key="1">
    <citation type="submission" date="2016-05" db="EMBL/GenBank/DDBJ databases">
        <title>First whole genome sequencing of Entamoeba histolytica HM1:IMSS-clone-6.</title>
        <authorList>
            <person name="Mukherjee Avik.K."/>
            <person name="Izumyama S."/>
            <person name="Nakada-Tsukui K."/>
            <person name="Nozaki T."/>
        </authorList>
    </citation>
    <scope>NUCLEOTIDE SEQUENCE [LARGE SCALE GENOMIC DNA]</scope>
    <source>
        <strain evidence="5 6">HM1:IMSS clone 6</strain>
    </source>
</reference>
<dbReference type="AlphaFoldDB" id="A0A5K1UJQ0"/>
<dbReference type="FunFam" id="1.25.10.10:FF:001020">
    <property type="entry name" value="Heat repeat domain containing protein"/>
    <property type="match status" value="1"/>
</dbReference>
<dbReference type="GO" id="GO:0005634">
    <property type="term" value="C:nucleus"/>
    <property type="evidence" value="ECO:0007669"/>
    <property type="project" value="TreeGrafter"/>
</dbReference>
<evidence type="ECO:0000313" key="5">
    <source>
        <dbReference type="EMBL" id="GAT98207.1"/>
    </source>
</evidence>
<dbReference type="InterPro" id="IPR051023">
    <property type="entry name" value="PP2A_Regulatory_Subunit_A"/>
</dbReference>
<dbReference type="Pfam" id="PF22646">
    <property type="entry name" value="PPP2R1A-like_HEAT"/>
    <property type="match status" value="1"/>
</dbReference>
<dbReference type="InterPro" id="IPR016024">
    <property type="entry name" value="ARM-type_fold"/>
</dbReference>
<feature type="repeat" description="HEAT" evidence="3">
    <location>
        <begin position="247"/>
        <end position="285"/>
    </location>
</feature>